<reference evidence="2 3" key="1">
    <citation type="journal article" date="2015" name="Nature">
        <title>rRNA introns, odd ribosomes, and small enigmatic genomes across a large radiation of phyla.</title>
        <authorList>
            <person name="Brown C.T."/>
            <person name="Hug L.A."/>
            <person name="Thomas B.C."/>
            <person name="Sharon I."/>
            <person name="Castelle C.J."/>
            <person name="Singh A."/>
            <person name="Wilkins M.J."/>
            <person name="Williams K.H."/>
            <person name="Banfield J.F."/>
        </authorList>
    </citation>
    <scope>NUCLEOTIDE SEQUENCE [LARGE SCALE GENOMIC DNA]</scope>
</reference>
<evidence type="ECO:0000313" key="2">
    <source>
        <dbReference type="EMBL" id="KKS19391.1"/>
    </source>
</evidence>
<sequence length="161" mass="18461">MHRTGYLKYSVLGLWLFVTVFAFANQDAVTLDDARVGSSQKNVSEVSGWLREHTKDEEGFILISAASHDAIIFSSGLPMKRFIHEGTGKYWESATTTPDRWARWIIMRTYDMNDLTFNTVSKTDALSKYDLVGQYPFADIYELKPEYISQLNTKPIYGKQK</sequence>
<comment type="caution">
    <text evidence="2">The sequence shown here is derived from an EMBL/GenBank/DDBJ whole genome shotgun (WGS) entry which is preliminary data.</text>
</comment>
<dbReference type="AlphaFoldDB" id="A0A0G0ZBF2"/>
<dbReference type="EMBL" id="LCBY01000085">
    <property type="protein sequence ID" value="KKS19391.1"/>
    <property type="molecule type" value="Genomic_DNA"/>
</dbReference>
<organism evidence="2 3">
    <name type="scientific">Candidatus Roizmanbacteria bacterium GW2011_GWC2_41_7</name>
    <dbReference type="NCBI Taxonomy" id="1618487"/>
    <lineage>
        <taxon>Bacteria</taxon>
        <taxon>Candidatus Roizmaniibacteriota</taxon>
    </lineage>
</organism>
<feature type="chain" id="PRO_5002535735" evidence="1">
    <location>
        <begin position="25"/>
        <end position="161"/>
    </location>
</feature>
<keyword evidence="1" id="KW-0732">Signal</keyword>
<name>A0A0G0ZBF2_9BACT</name>
<proteinExistence type="predicted"/>
<gene>
    <name evidence="2" type="ORF">UU78_C0085G0002</name>
</gene>
<evidence type="ECO:0000256" key="1">
    <source>
        <dbReference type="SAM" id="SignalP"/>
    </source>
</evidence>
<dbReference type="Proteomes" id="UP000034371">
    <property type="component" value="Unassembled WGS sequence"/>
</dbReference>
<protein>
    <submittedName>
        <fullName evidence="2">Uncharacterized protein</fullName>
    </submittedName>
</protein>
<accession>A0A0G0ZBF2</accession>
<feature type="signal peptide" evidence="1">
    <location>
        <begin position="1"/>
        <end position="24"/>
    </location>
</feature>
<evidence type="ECO:0000313" key="3">
    <source>
        <dbReference type="Proteomes" id="UP000034371"/>
    </source>
</evidence>